<comment type="caution">
    <text evidence="2">The sequence shown here is derived from an EMBL/GenBank/DDBJ whole genome shotgun (WGS) entry which is preliminary data.</text>
</comment>
<dbReference type="InterPro" id="IPR000259">
    <property type="entry name" value="Adhesion_dom_fimbrial"/>
</dbReference>
<feature type="domain" description="Fimbrial-type adhesion" evidence="1">
    <location>
        <begin position="28"/>
        <end position="172"/>
    </location>
</feature>
<gene>
    <name evidence="2" type="ORF">FJW01_01640</name>
</gene>
<dbReference type="Pfam" id="PF00419">
    <property type="entry name" value="Fimbrial"/>
    <property type="match status" value="1"/>
</dbReference>
<dbReference type="InterPro" id="IPR008966">
    <property type="entry name" value="Adhesion_dom_sf"/>
</dbReference>
<dbReference type="InterPro" id="IPR036937">
    <property type="entry name" value="Adhesion_dom_fimbrial_sf"/>
</dbReference>
<evidence type="ECO:0000313" key="2">
    <source>
        <dbReference type="EMBL" id="TPV48244.1"/>
    </source>
</evidence>
<dbReference type="PANTHER" id="PTHR33420">
    <property type="entry name" value="FIMBRIAL SUBUNIT ELFA-RELATED"/>
    <property type="match status" value="1"/>
</dbReference>
<sequence length="172" mass="17974">MSVIIRLVCIVLLFACTLPVRAYDVLVSVKGNLIANTCVVSADSLLKEVPLGDIGTRQLSKTGAVSNIKAPFTLTLEACGSTFSGVKIRFSGTPDEVDSRLLKVADGGATGVAVQILDNDGKLIPLNTQTATYGVAGSDSVQMNFYARLTATGPDVTAGDVTAIATWTTEYQ</sequence>
<evidence type="ECO:0000313" key="3">
    <source>
        <dbReference type="Proteomes" id="UP000317747"/>
    </source>
</evidence>
<protein>
    <submittedName>
        <fullName evidence="2">Type 1 fimbrial protein</fullName>
    </submittedName>
</protein>
<accession>A0A506QQ69</accession>
<dbReference type="RefSeq" id="WP_128084580.1">
    <property type="nucleotide sequence ID" value="NZ_CP071405.1"/>
</dbReference>
<proteinExistence type="predicted"/>
<dbReference type="OrthoDB" id="6896277at2"/>
<organism evidence="2 3">
    <name type="scientific">Pantoea deleyi</name>
    <dbReference type="NCBI Taxonomy" id="470932"/>
    <lineage>
        <taxon>Bacteria</taxon>
        <taxon>Pseudomonadati</taxon>
        <taxon>Pseudomonadota</taxon>
        <taxon>Gammaproteobacteria</taxon>
        <taxon>Enterobacterales</taxon>
        <taxon>Erwiniaceae</taxon>
        <taxon>Pantoea</taxon>
    </lineage>
</organism>
<dbReference type="AlphaFoldDB" id="A0A506QQ69"/>
<dbReference type="GO" id="GO:0043709">
    <property type="term" value="P:cell adhesion involved in single-species biofilm formation"/>
    <property type="evidence" value="ECO:0007669"/>
    <property type="project" value="TreeGrafter"/>
</dbReference>
<dbReference type="GO" id="GO:0009289">
    <property type="term" value="C:pilus"/>
    <property type="evidence" value="ECO:0007669"/>
    <property type="project" value="InterPro"/>
</dbReference>
<evidence type="ECO:0000259" key="1">
    <source>
        <dbReference type="Pfam" id="PF00419"/>
    </source>
</evidence>
<reference evidence="2 3" key="1">
    <citation type="submission" date="2019-06" db="EMBL/GenBank/DDBJ databases">
        <title>Taxogenomics and systematics of the genus Pantoea.</title>
        <authorList>
            <person name="Tambong J.T."/>
        </authorList>
    </citation>
    <scope>NUCLEOTIDE SEQUENCE [LARGE SCALE GENOMIC DNA]</scope>
    <source>
        <strain evidence="2 3">LMG 24200</strain>
    </source>
</reference>
<dbReference type="PANTHER" id="PTHR33420:SF25">
    <property type="entry name" value="PROTEIN FIMF"/>
    <property type="match status" value="1"/>
</dbReference>
<dbReference type="Gene3D" id="2.60.40.1090">
    <property type="entry name" value="Fimbrial-type adhesion domain"/>
    <property type="match status" value="1"/>
</dbReference>
<dbReference type="Proteomes" id="UP000317747">
    <property type="component" value="Unassembled WGS sequence"/>
</dbReference>
<dbReference type="EMBL" id="VHJA01000021">
    <property type="protein sequence ID" value="TPV48244.1"/>
    <property type="molecule type" value="Genomic_DNA"/>
</dbReference>
<keyword evidence="3" id="KW-1185">Reference proteome</keyword>
<dbReference type="SUPFAM" id="SSF49401">
    <property type="entry name" value="Bacterial adhesins"/>
    <property type="match status" value="1"/>
</dbReference>
<dbReference type="InterPro" id="IPR050263">
    <property type="entry name" value="Bact_Fimbrial_Adh_Pro"/>
</dbReference>
<name>A0A506QQ69_9GAMM</name>